<evidence type="ECO:0000256" key="1">
    <source>
        <dbReference type="SAM" id="MobiDB-lite"/>
    </source>
</evidence>
<reference evidence="3" key="1">
    <citation type="submission" date="2024-01" db="EMBL/GenBank/DDBJ databases">
        <title>First draft genome sequence data of TA4-1, the type strain of Gram-positive actinobacterium Streptomyces chiangmaiensis.</title>
        <authorList>
            <person name="Yasawong M."/>
            <person name="Nantapong N."/>
        </authorList>
    </citation>
    <scope>NUCLEOTIDE SEQUENCE</scope>
    <source>
        <strain evidence="3">TA4-1</strain>
    </source>
</reference>
<feature type="chain" id="PRO_5047023987" description="Secreted protein" evidence="2">
    <location>
        <begin position="24"/>
        <end position="307"/>
    </location>
</feature>
<evidence type="ECO:0000256" key="2">
    <source>
        <dbReference type="SAM" id="SignalP"/>
    </source>
</evidence>
<keyword evidence="4" id="KW-1185">Reference proteome</keyword>
<sequence length="307" mass="32191">MFVSSRFTMRRAVATAGTTAALALTLAACGSAGGSASMPGMDHGTKRSASSSPSASSSMGDMPGMDHMADRNGLSDTQDGYRLVPKNATLPSGKQAAFRFSVTGPDGKPVTDFALDQTKRMHFYAIRSDLTGFQHIHPAMAPDGTWTADLAPLTPGSWRTFASFTPGAGPGKDKDLVLSRTVTVPGNATQTPLPAPATTAEADGYIVTVKGEPMAGMAHPLTVHVSKDGKPVTDLQPYLGTYAHLTAFHQGDQTFAHLHPTTEVDGDNGGPDLSFHAQLPTSGSWRLFLQFRTGGTLHTAALTLHVD</sequence>
<dbReference type="EMBL" id="JAYWVC010000047">
    <property type="protein sequence ID" value="MED7823571.1"/>
    <property type="molecule type" value="Genomic_DNA"/>
</dbReference>
<name>A0ABU7FHG9_9ACTN</name>
<accession>A0ABU7FHG9</accession>
<keyword evidence="2" id="KW-0732">Signal</keyword>
<evidence type="ECO:0008006" key="5">
    <source>
        <dbReference type="Google" id="ProtNLM"/>
    </source>
</evidence>
<evidence type="ECO:0000313" key="4">
    <source>
        <dbReference type="Proteomes" id="UP001333996"/>
    </source>
</evidence>
<dbReference type="PROSITE" id="PS51257">
    <property type="entry name" value="PROKAR_LIPOPROTEIN"/>
    <property type="match status" value="1"/>
</dbReference>
<protein>
    <recommendedName>
        <fullName evidence="5">Secreted protein</fullName>
    </recommendedName>
</protein>
<dbReference type="Proteomes" id="UP001333996">
    <property type="component" value="Unassembled WGS sequence"/>
</dbReference>
<feature type="compositionally biased region" description="Low complexity" evidence="1">
    <location>
        <begin position="48"/>
        <end position="66"/>
    </location>
</feature>
<feature type="region of interest" description="Disordered" evidence="1">
    <location>
        <begin position="35"/>
        <end position="79"/>
    </location>
</feature>
<proteinExistence type="predicted"/>
<dbReference type="RefSeq" id="WP_329508033.1">
    <property type="nucleotide sequence ID" value="NZ_BAAAYZ010000234.1"/>
</dbReference>
<feature type="signal peptide" evidence="2">
    <location>
        <begin position="1"/>
        <end position="23"/>
    </location>
</feature>
<comment type="caution">
    <text evidence="3">The sequence shown here is derived from an EMBL/GenBank/DDBJ whole genome shotgun (WGS) entry which is preliminary data.</text>
</comment>
<gene>
    <name evidence="3" type="ORF">VXC91_16635</name>
</gene>
<evidence type="ECO:0000313" key="3">
    <source>
        <dbReference type="EMBL" id="MED7823571.1"/>
    </source>
</evidence>
<organism evidence="3 4">
    <name type="scientific">Streptomyces chiangmaiensis</name>
    <dbReference type="NCBI Taxonomy" id="766497"/>
    <lineage>
        <taxon>Bacteria</taxon>
        <taxon>Bacillati</taxon>
        <taxon>Actinomycetota</taxon>
        <taxon>Actinomycetes</taxon>
        <taxon>Kitasatosporales</taxon>
        <taxon>Streptomycetaceae</taxon>
        <taxon>Streptomyces</taxon>
    </lineage>
</organism>